<protein>
    <recommendedName>
        <fullName evidence="5">Dual-action ribosomal maturation protein DarP</fullName>
    </recommendedName>
    <alternativeName>
        <fullName evidence="5">Large ribosomal subunit assembly factor DarP</fullName>
    </alternativeName>
</protein>
<dbReference type="NCBIfam" id="NF003593">
    <property type="entry name" value="PRK05255.1-1"/>
    <property type="match status" value="1"/>
</dbReference>
<dbReference type="HAMAP" id="MF_00765">
    <property type="entry name" value="DarP"/>
    <property type="match status" value="1"/>
</dbReference>
<comment type="caution">
    <text evidence="6">The sequence shown here is derived from an EMBL/GenBank/DDBJ whole genome shotgun (WGS) entry which is preliminary data.</text>
</comment>
<sequence length="170" mass="20083">MNDFDSQPDEEYELVSKTEMKREAERWQALGEQLTELNPALWNDMPITEVLRAALEESRRIKQHGAKRRHLQYIGRIMRDEDIEGIQGKIDLLDPSSDAYGRRQRQYEMWRTRLLEDSTGLNAYIEQYPHIDRQQLRNLVRNAQKEMSGDDARPGKAYKSLFQLIKSESE</sequence>
<keyword evidence="2 5" id="KW-0690">Ribosome biogenesis</keyword>
<evidence type="ECO:0000256" key="1">
    <source>
        <dbReference type="ARBA" id="ARBA00022490"/>
    </source>
</evidence>
<evidence type="ECO:0000256" key="4">
    <source>
        <dbReference type="ARBA" id="ARBA00022884"/>
    </source>
</evidence>
<dbReference type="RefSeq" id="WP_369856865.1">
    <property type="nucleotide sequence ID" value="NZ_JBBKTX010000007.1"/>
</dbReference>
<dbReference type="InterPro" id="IPR006839">
    <property type="entry name" value="DarP"/>
</dbReference>
<comment type="subcellular location">
    <subcellularLocation>
        <location evidence="5">Cytoplasm</location>
    </subcellularLocation>
    <text evidence="5">Associates with late stage pre-50S ribosomal subunits.</text>
</comment>
<proteinExistence type="inferred from homology"/>
<accession>A0ABW8NGU4</accession>
<evidence type="ECO:0000313" key="6">
    <source>
        <dbReference type="EMBL" id="MFK4752154.1"/>
    </source>
</evidence>
<dbReference type="PANTHER" id="PTHR38101:SF1">
    <property type="entry name" value="UPF0307 PROTEIN YJGA"/>
    <property type="match status" value="1"/>
</dbReference>
<dbReference type="PANTHER" id="PTHR38101">
    <property type="entry name" value="UPF0307 PROTEIN YJGA"/>
    <property type="match status" value="1"/>
</dbReference>
<evidence type="ECO:0000256" key="5">
    <source>
        <dbReference type="HAMAP-Rule" id="MF_00765"/>
    </source>
</evidence>
<name>A0ABW8NGU4_9GAMM</name>
<evidence type="ECO:0000256" key="2">
    <source>
        <dbReference type="ARBA" id="ARBA00022517"/>
    </source>
</evidence>
<evidence type="ECO:0000313" key="7">
    <source>
        <dbReference type="Proteomes" id="UP001620597"/>
    </source>
</evidence>
<dbReference type="EMBL" id="JBBKTX010000007">
    <property type="protein sequence ID" value="MFK4752154.1"/>
    <property type="molecule type" value="Genomic_DNA"/>
</dbReference>
<evidence type="ECO:0000256" key="3">
    <source>
        <dbReference type="ARBA" id="ARBA00022730"/>
    </source>
</evidence>
<organism evidence="6 7">
    <name type="scientific">Oceanobacter antarcticus</name>
    <dbReference type="NCBI Taxonomy" id="3133425"/>
    <lineage>
        <taxon>Bacteria</taxon>
        <taxon>Pseudomonadati</taxon>
        <taxon>Pseudomonadota</taxon>
        <taxon>Gammaproteobacteria</taxon>
        <taxon>Oceanospirillales</taxon>
        <taxon>Oceanospirillaceae</taxon>
        <taxon>Oceanobacter</taxon>
    </lineage>
</organism>
<reference evidence="6 7" key="1">
    <citation type="submission" date="2024-03" db="EMBL/GenBank/DDBJ databases">
        <title>High-quality draft genome sequence of Oceanobacter sp. wDCs-4.</title>
        <authorList>
            <person name="Dong C."/>
        </authorList>
    </citation>
    <scope>NUCLEOTIDE SEQUENCE [LARGE SCALE GENOMIC DNA]</scope>
    <source>
        <strain evidence="7">wDCs-4</strain>
    </source>
</reference>
<dbReference type="Gene3D" id="1.10.60.30">
    <property type="entry name" value="PSPTO4464-like domains"/>
    <property type="match status" value="2"/>
</dbReference>
<gene>
    <name evidence="6" type="primary">yjgA</name>
    <name evidence="5" type="synonym">darP</name>
    <name evidence="6" type="ORF">WG929_07010</name>
</gene>
<dbReference type="InterPro" id="IPR023153">
    <property type="entry name" value="DarP_sf"/>
</dbReference>
<dbReference type="CDD" id="cd16331">
    <property type="entry name" value="YjgA-like"/>
    <property type="match status" value="1"/>
</dbReference>
<dbReference type="Proteomes" id="UP001620597">
    <property type="component" value="Unassembled WGS sequence"/>
</dbReference>
<dbReference type="PIRSF" id="PIRSF016183">
    <property type="entry name" value="UCP016183"/>
    <property type="match status" value="1"/>
</dbReference>
<comment type="similarity">
    <text evidence="5">Belongs to the DarP family.</text>
</comment>
<dbReference type="Pfam" id="PF04751">
    <property type="entry name" value="DarP"/>
    <property type="match status" value="1"/>
</dbReference>
<keyword evidence="7" id="KW-1185">Reference proteome</keyword>
<keyword evidence="4 5" id="KW-0694">RNA-binding</keyword>
<keyword evidence="3 5" id="KW-0699">rRNA-binding</keyword>
<dbReference type="SUPFAM" id="SSF158710">
    <property type="entry name" value="PSPTO4464-like"/>
    <property type="match status" value="1"/>
</dbReference>
<comment type="function">
    <text evidence="5">Member of a network of 50S ribosomal subunit biogenesis factors which assembles along the 30S-50S interface, preventing incorrect 23S rRNA structures from forming. Promotes peptidyl transferase center (PTC) maturation.</text>
</comment>
<keyword evidence="1 5" id="KW-0963">Cytoplasm</keyword>